<reference evidence="7" key="3">
    <citation type="journal article" date="2019" name="BMC Res. Notes">
        <title>Complete genome sequence of the Sulfodiicoccus acidiphilus strain HS-1T, the first crenarchaeon that lacks polB3, isolated from an acidic hot spring in Ohwaku-dani, Hakone, Japan.</title>
        <authorList>
            <person name="Sakai H.D."/>
            <person name="Kurosawa N."/>
        </authorList>
    </citation>
    <scope>NUCLEOTIDE SEQUENCE</scope>
    <source>
        <strain evidence="7">HS-1</strain>
    </source>
</reference>
<dbReference type="PANTHER" id="PTHR43255">
    <property type="entry name" value="IRON-SULFUR-BINDING OXIDOREDUCTASE FADF-RELATED-RELATED"/>
    <property type="match status" value="1"/>
</dbReference>
<evidence type="ECO:0000256" key="4">
    <source>
        <dbReference type="ARBA" id="ARBA00023004"/>
    </source>
</evidence>
<evidence type="ECO:0000313" key="8">
    <source>
        <dbReference type="EMBL" id="GGU03902.1"/>
    </source>
</evidence>
<dbReference type="GO" id="GO:0051539">
    <property type="term" value="F:4 iron, 4 sulfur cluster binding"/>
    <property type="evidence" value="ECO:0007669"/>
    <property type="project" value="UniProtKB-KW"/>
</dbReference>
<keyword evidence="4" id="KW-0408">Iron</keyword>
<accession>A0A348B4E9</accession>
<dbReference type="RefSeq" id="WP_126450217.1">
    <property type="nucleotide sequence ID" value="NZ_AP018553.1"/>
</dbReference>
<feature type="domain" description="4Fe-4S ferredoxin-type" evidence="6">
    <location>
        <begin position="351"/>
        <end position="379"/>
    </location>
</feature>
<keyword evidence="2" id="KW-0479">Metal-binding</keyword>
<protein>
    <recommendedName>
        <fullName evidence="6">4Fe-4S ferredoxin-type domain-containing protein</fullName>
    </recommendedName>
</protein>
<name>A0A348B4E9_9CREN</name>
<dbReference type="SUPFAM" id="SSF56176">
    <property type="entry name" value="FAD-binding/transporter-associated domain-like"/>
    <property type="match status" value="1"/>
</dbReference>
<dbReference type="Pfam" id="PF01565">
    <property type="entry name" value="FAD_binding_4"/>
    <property type="match status" value="1"/>
</dbReference>
<dbReference type="GO" id="GO:0046872">
    <property type="term" value="F:metal ion binding"/>
    <property type="evidence" value="ECO:0007669"/>
    <property type="project" value="UniProtKB-KW"/>
</dbReference>
<proteinExistence type="predicted"/>
<dbReference type="AlphaFoldDB" id="A0A348B4E9"/>
<dbReference type="PROSITE" id="PS00198">
    <property type="entry name" value="4FE4S_FER_1"/>
    <property type="match status" value="1"/>
</dbReference>
<reference evidence="9" key="2">
    <citation type="submission" date="2018-04" db="EMBL/GenBank/DDBJ databases">
        <title>Complete genome sequence of Sulfodiicoccus acidiphilus strain HS-1.</title>
        <authorList>
            <person name="Sakai H.D."/>
            <person name="Kurosawa N."/>
        </authorList>
    </citation>
    <scope>NUCLEOTIDE SEQUENCE [LARGE SCALE GENOMIC DNA]</scope>
    <source>
        <strain evidence="9">HS-1</strain>
    </source>
</reference>
<evidence type="ECO:0000256" key="1">
    <source>
        <dbReference type="ARBA" id="ARBA00022485"/>
    </source>
</evidence>
<dbReference type="InterPro" id="IPR017896">
    <property type="entry name" value="4Fe4S_Fe-S-bd"/>
</dbReference>
<evidence type="ECO:0000256" key="5">
    <source>
        <dbReference type="ARBA" id="ARBA00023014"/>
    </source>
</evidence>
<dbReference type="GO" id="GO:0005886">
    <property type="term" value="C:plasma membrane"/>
    <property type="evidence" value="ECO:0007669"/>
    <property type="project" value="TreeGrafter"/>
</dbReference>
<reference evidence="8" key="1">
    <citation type="journal article" date="2014" name="Int. J. Syst. Evol. Microbiol.">
        <title>Complete genome sequence of Corynebacterium casei LMG S-19264T (=DSM 44701T), isolated from a smear-ripened cheese.</title>
        <authorList>
            <consortium name="US DOE Joint Genome Institute (JGI-PGF)"/>
            <person name="Walter F."/>
            <person name="Albersmeier A."/>
            <person name="Kalinowski J."/>
            <person name="Ruckert C."/>
        </authorList>
    </citation>
    <scope>NUCLEOTIDE SEQUENCE</scope>
    <source>
        <strain evidence="8">JCM 31740</strain>
    </source>
</reference>
<dbReference type="Proteomes" id="UP000276741">
    <property type="component" value="Chromosome"/>
</dbReference>
<dbReference type="InterPro" id="IPR017900">
    <property type="entry name" value="4Fe4S_Fe_S_CS"/>
</dbReference>
<gene>
    <name evidence="8" type="ORF">GCM10007116_20880</name>
    <name evidence="7" type="ORF">HS1genome_1440</name>
</gene>
<organism evidence="7 9">
    <name type="scientific">Sulfodiicoccus acidiphilus</name>
    <dbReference type="NCBI Taxonomy" id="1670455"/>
    <lineage>
        <taxon>Archaea</taxon>
        <taxon>Thermoproteota</taxon>
        <taxon>Thermoprotei</taxon>
        <taxon>Sulfolobales</taxon>
        <taxon>Sulfolobaceae</taxon>
        <taxon>Sulfodiicoccus</taxon>
    </lineage>
</organism>
<reference evidence="8" key="4">
    <citation type="submission" date="2020-09" db="EMBL/GenBank/DDBJ databases">
        <authorList>
            <person name="Sun Q."/>
            <person name="Ohkuma M."/>
        </authorList>
    </citation>
    <scope>NUCLEOTIDE SEQUENCE</scope>
    <source>
        <strain evidence="8">JCM 31740</strain>
    </source>
</reference>
<evidence type="ECO:0000259" key="6">
    <source>
        <dbReference type="PROSITE" id="PS51379"/>
    </source>
</evidence>
<evidence type="ECO:0000313" key="7">
    <source>
        <dbReference type="EMBL" id="BBD73051.1"/>
    </source>
</evidence>
<dbReference type="GO" id="GO:0016491">
    <property type="term" value="F:oxidoreductase activity"/>
    <property type="evidence" value="ECO:0007669"/>
    <property type="project" value="UniProtKB-KW"/>
</dbReference>
<dbReference type="Gene3D" id="3.30.70.20">
    <property type="match status" value="1"/>
</dbReference>
<dbReference type="InterPro" id="IPR016169">
    <property type="entry name" value="FAD-bd_PCMH_sub2"/>
</dbReference>
<evidence type="ECO:0000256" key="3">
    <source>
        <dbReference type="ARBA" id="ARBA00023002"/>
    </source>
</evidence>
<dbReference type="EMBL" id="AP018553">
    <property type="protein sequence ID" value="BBD73051.1"/>
    <property type="molecule type" value="Genomic_DNA"/>
</dbReference>
<dbReference type="GeneID" id="38666951"/>
<sequence>MILDASVFSRALPWVDQRVLDKFQDNTKEVVFGRGTSMRGDALKHLRAKAVGAARSLPGGKVVEVTKESSLEGSVEHLKVAAGATYDEVLEAAKSLGLAPALIPLFGKGTVGGFVSTNGSGLGSYKYGFVNYSRRLGTLLDRDTAVIGAVPYLRLLEVDSEVEFAWSAISLEGEWRYYLPERYAEVLGETGRWVELESLYSEVGSRVSKTLEAGYIPVALRYNVELRDKVSSLQFLETYVAYSIRYNSPSRQEVTLGRMKHDELERLFDFLKANQGVFPFPSLGDYEEHHKVVMSRFKFNRRVPKEFRELQGEFLEASRCVNCSLCLDHCLAYSTTGDIEDSPLGKLNRASVGETKFEACFGCWRCQEACPQKIRISAVTEALPRLAPDVTRKVKIEKASPGTSELEVSLEEKFKNRPLFVLFAGCAPQYDPDGVEGFLTFLDREGEVLPNSLSPRVKVVDGSCCGFDSFVQGDLKGAREAVVTIVKRLEELGADGVYFLCPEGLYVYSSLGGKNGHLAVEAMRGFLPEDYHAGCWARKLGLGQGEYRCAGSFLAQYRGANVNPGKEDRPTLCPFSTWKFGTKSVYDLFVSSSSKAKVSPSLDDDLRRLLMSSVEVAVQESGDELAGKVGQLEMGGPAFFKVIAVQIFRKNLSKALASKARESPVVDMLRESPREVEIAVERILDQLRIEVAKGDFPEGLRSRISSSRALDYKYKNTVESQVFLDLLRKVLGDALGEQIVIDALRKAAIS</sequence>
<dbReference type="KEGG" id="sacd:HS1genome_1440"/>
<evidence type="ECO:0000256" key="2">
    <source>
        <dbReference type="ARBA" id="ARBA00022723"/>
    </source>
</evidence>
<dbReference type="GO" id="GO:0050660">
    <property type="term" value="F:flavin adenine dinucleotide binding"/>
    <property type="evidence" value="ECO:0007669"/>
    <property type="project" value="InterPro"/>
</dbReference>
<evidence type="ECO:0000313" key="9">
    <source>
        <dbReference type="Proteomes" id="UP000276741"/>
    </source>
</evidence>
<dbReference type="InterPro" id="IPR006094">
    <property type="entry name" value="Oxid_FAD_bind_N"/>
</dbReference>
<dbReference type="Gene3D" id="3.30.465.10">
    <property type="match status" value="1"/>
</dbReference>
<dbReference type="EMBL" id="BMQS01000027">
    <property type="protein sequence ID" value="GGU03902.1"/>
    <property type="molecule type" value="Genomic_DNA"/>
</dbReference>
<keyword evidence="3" id="KW-0560">Oxidoreductase</keyword>
<dbReference type="InterPro" id="IPR036318">
    <property type="entry name" value="FAD-bd_PCMH-like_sf"/>
</dbReference>
<dbReference type="PANTHER" id="PTHR43255:SF1">
    <property type="entry name" value="IRON-SULFUR-BINDING OXIDOREDUCTASE FADF-RELATED"/>
    <property type="match status" value="1"/>
</dbReference>
<dbReference type="Pfam" id="PF13183">
    <property type="entry name" value="Fer4_8"/>
    <property type="match status" value="1"/>
</dbReference>
<keyword evidence="9" id="KW-1185">Reference proteome</keyword>
<dbReference type="OrthoDB" id="23478at2157"/>
<dbReference type="Proteomes" id="UP000616143">
    <property type="component" value="Unassembled WGS sequence"/>
</dbReference>
<keyword evidence="1" id="KW-0004">4Fe-4S</keyword>
<dbReference type="PROSITE" id="PS51379">
    <property type="entry name" value="4FE4S_FER_2"/>
    <property type="match status" value="1"/>
</dbReference>
<dbReference type="InterPro" id="IPR051460">
    <property type="entry name" value="HdrC_iron-sulfur_subunit"/>
</dbReference>
<dbReference type="SUPFAM" id="SSF46548">
    <property type="entry name" value="alpha-helical ferredoxin"/>
    <property type="match status" value="1"/>
</dbReference>
<keyword evidence="5" id="KW-0411">Iron-sulfur</keyword>